<accession>A0A8J2VXV1</accession>
<feature type="region of interest" description="Disordered" evidence="1">
    <location>
        <begin position="1"/>
        <end position="38"/>
    </location>
</feature>
<evidence type="ECO:0000256" key="1">
    <source>
        <dbReference type="SAM" id="MobiDB-lite"/>
    </source>
</evidence>
<gene>
    <name evidence="2" type="ORF">DCHRY22_LOCUS16242</name>
</gene>
<dbReference type="AlphaFoldDB" id="A0A8J2VXV1"/>
<evidence type="ECO:0000313" key="2">
    <source>
        <dbReference type="EMBL" id="CAG9585918.1"/>
    </source>
</evidence>
<name>A0A8J2VXV1_9NEOP</name>
<proteinExistence type="predicted"/>
<sequence>MYEMREDNAGASVPSDRGEGGEGRGEGTVKADDNDLAQCRAKLPTKTIRRDIQMYVEMMRRHLEEPTRRRTDRHRG</sequence>
<dbReference type="EMBL" id="CAKASE010000083">
    <property type="protein sequence ID" value="CAG9585918.1"/>
    <property type="molecule type" value="Genomic_DNA"/>
</dbReference>
<protein>
    <submittedName>
        <fullName evidence="2">(African queen) hypothetical protein</fullName>
    </submittedName>
</protein>
<reference evidence="2" key="1">
    <citation type="submission" date="2021-09" db="EMBL/GenBank/DDBJ databases">
        <authorList>
            <person name="Martin H S."/>
        </authorList>
    </citation>
    <scope>NUCLEOTIDE SEQUENCE</scope>
</reference>
<feature type="compositionally biased region" description="Basic and acidic residues" evidence="1">
    <location>
        <begin position="16"/>
        <end position="33"/>
    </location>
</feature>
<organism evidence="2 3">
    <name type="scientific">Danaus chrysippus</name>
    <name type="common">African queen</name>
    <dbReference type="NCBI Taxonomy" id="151541"/>
    <lineage>
        <taxon>Eukaryota</taxon>
        <taxon>Metazoa</taxon>
        <taxon>Ecdysozoa</taxon>
        <taxon>Arthropoda</taxon>
        <taxon>Hexapoda</taxon>
        <taxon>Insecta</taxon>
        <taxon>Pterygota</taxon>
        <taxon>Neoptera</taxon>
        <taxon>Endopterygota</taxon>
        <taxon>Lepidoptera</taxon>
        <taxon>Glossata</taxon>
        <taxon>Ditrysia</taxon>
        <taxon>Papilionoidea</taxon>
        <taxon>Nymphalidae</taxon>
        <taxon>Danainae</taxon>
        <taxon>Danaini</taxon>
        <taxon>Danaina</taxon>
        <taxon>Danaus</taxon>
        <taxon>Anosia</taxon>
    </lineage>
</organism>
<keyword evidence="3" id="KW-1185">Reference proteome</keyword>
<dbReference type="Proteomes" id="UP000789524">
    <property type="component" value="Unassembled WGS sequence"/>
</dbReference>
<comment type="caution">
    <text evidence="2">The sequence shown here is derived from an EMBL/GenBank/DDBJ whole genome shotgun (WGS) entry which is preliminary data.</text>
</comment>
<evidence type="ECO:0000313" key="3">
    <source>
        <dbReference type="Proteomes" id="UP000789524"/>
    </source>
</evidence>